<dbReference type="GO" id="GO:0005886">
    <property type="term" value="C:plasma membrane"/>
    <property type="evidence" value="ECO:0007669"/>
    <property type="project" value="UniProtKB-SubCell"/>
</dbReference>
<evidence type="ECO:0000256" key="2">
    <source>
        <dbReference type="RuleBase" id="RU362097"/>
    </source>
</evidence>
<evidence type="ECO:0000256" key="1">
    <source>
        <dbReference type="ARBA" id="ARBA00007613"/>
    </source>
</evidence>
<dbReference type="PANTHER" id="PTHR30203">
    <property type="entry name" value="OUTER MEMBRANE CATION EFFLUX PROTEIN"/>
    <property type="match status" value="1"/>
</dbReference>
<dbReference type="InterPro" id="IPR003423">
    <property type="entry name" value="OMP_efflux"/>
</dbReference>
<dbReference type="Proteomes" id="UP000198851">
    <property type="component" value="Unassembled WGS sequence"/>
</dbReference>
<comment type="subcellular location">
    <subcellularLocation>
        <location evidence="2">Cell membrane</location>
        <topology evidence="2">Lipid-anchor</topology>
    </subcellularLocation>
</comment>
<sequence length="354" mass="38531">MGEARISGGGGDPVDHTGFVRAEATWKLDLYGKLAREKEAAFARLEASYADVDVWRLLFVDEVVTAYMDMRYGQELIRIIQRVLKSREDTLVATRKLQESGGAGELEVAQTEALVLRTASTVPDARIFFVRMVNRIAALAGTTDLVQREDLDVKAPQPQPSIKVLKTGVPGDLIRNRPDIIYAEKKLAEAVALLGVAEADLYPNMGVTGNIGLSNSGAGFEPVAGFIRLNFDLPIFDLPVRKGKVETAKGLITERQAAWEKEVVLAVEEVRNSLFALDQNTIAVEKSVDAEKAAATVLKIARSAYAEGKVSFLQVLDAERAFLDSQNALALDRRNRAVDFVDLNVALGGSFPAT</sequence>
<dbReference type="AlphaFoldDB" id="A0A1I4ELR4"/>
<keyword evidence="2" id="KW-0564">Palmitate</keyword>
<name>A0A1I4ELR4_9RHOB</name>
<dbReference type="STRING" id="1280847.SAMN04488036_104312"/>
<evidence type="ECO:0000313" key="3">
    <source>
        <dbReference type="EMBL" id="SFL05487.1"/>
    </source>
</evidence>
<gene>
    <name evidence="3" type="ORF">SAMN04488036_104312</name>
</gene>
<dbReference type="EMBL" id="FOSZ01000004">
    <property type="protein sequence ID" value="SFL05487.1"/>
    <property type="molecule type" value="Genomic_DNA"/>
</dbReference>
<organism evidence="3 4">
    <name type="scientific">Shimia haliotis</name>
    <dbReference type="NCBI Taxonomy" id="1280847"/>
    <lineage>
        <taxon>Bacteria</taxon>
        <taxon>Pseudomonadati</taxon>
        <taxon>Pseudomonadota</taxon>
        <taxon>Alphaproteobacteria</taxon>
        <taxon>Rhodobacterales</taxon>
        <taxon>Roseobacteraceae</taxon>
    </lineage>
</organism>
<dbReference type="Gene3D" id="2.20.200.10">
    <property type="entry name" value="Outer membrane efflux proteins (OEP)"/>
    <property type="match status" value="1"/>
</dbReference>
<protein>
    <submittedName>
        <fullName evidence="3">Outer membrane protein, multidrug efflux system</fullName>
    </submittedName>
</protein>
<dbReference type="PANTHER" id="PTHR30203:SF25">
    <property type="entry name" value="OUTER MEMBRANE PROTEIN-RELATED"/>
    <property type="match status" value="1"/>
</dbReference>
<proteinExistence type="inferred from homology"/>
<reference evidence="4" key="1">
    <citation type="submission" date="2016-10" db="EMBL/GenBank/DDBJ databases">
        <authorList>
            <person name="Varghese N."/>
            <person name="Submissions S."/>
        </authorList>
    </citation>
    <scope>NUCLEOTIDE SEQUENCE [LARGE SCALE GENOMIC DNA]</scope>
    <source>
        <strain evidence="4">DSM 28453</strain>
    </source>
</reference>
<keyword evidence="4" id="KW-1185">Reference proteome</keyword>
<keyword evidence="2" id="KW-1134">Transmembrane beta strand</keyword>
<dbReference type="SUPFAM" id="SSF56954">
    <property type="entry name" value="Outer membrane efflux proteins (OEP)"/>
    <property type="match status" value="1"/>
</dbReference>
<evidence type="ECO:0000313" key="4">
    <source>
        <dbReference type="Proteomes" id="UP000198851"/>
    </source>
</evidence>
<dbReference type="NCBIfam" id="TIGR01845">
    <property type="entry name" value="outer_NodT"/>
    <property type="match status" value="1"/>
</dbReference>
<keyword evidence="2" id="KW-0812">Transmembrane</keyword>
<accession>A0A1I4ELR4</accession>
<dbReference type="Gene3D" id="1.20.1600.10">
    <property type="entry name" value="Outer membrane efflux proteins (OEP)"/>
    <property type="match status" value="1"/>
</dbReference>
<comment type="similarity">
    <text evidence="1 2">Belongs to the outer membrane factor (OMF) (TC 1.B.17) family.</text>
</comment>
<keyword evidence="2" id="KW-0472">Membrane</keyword>
<keyword evidence="2" id="KW-0449">Lipoprotein</keyword>
<dbReference type="Pfam" id="PF02321">
    <property type="entry name" value="OEP"/>
    <property type="match status" value="2"/>
</dbReference>
<dbReference type="InterPro" id="IPR010131">
    <property type="entry name" value="MdtP/NodT-like"/>
</dbReference>
<dbReference type="GO" id="GO:0015562">
    <property type="term" value="F:efflux transmembrane transporter activity"/>
    <property type="evidence" value="ECO:0007669"/>
    <property type="project" value="InterPro"/>
</dbReference>